<organism evidence="1 2">
    <name type="scientific">Oleiharenicola lentus</name>
    <dbReference type="NCBI Taxonomy" id="2508720"/>
    <lineage>
        <taxon>Bacteria</taxon>
        <taxon>Pseudomonadati</taxon>
        <taxon>Verrucomicrobiota</taxon>
        <taxon>Opitutia</taxon>
        <taxon>Opitutales</taxon>
        <taxon>Opitutaceae</taxon>
        <taxon>Oleiharenicola</taxon>
    </lineage>
</organism>
<dbReference type="EMBL" id="SDHX01000001">
    <property type="protein sequence ID" value="RXK56521.1"/>
    <property type="molecule type" value="Genomic_DNA"/>
</dbReference>
<sequence length="314" mass="35749">MTPGQFLLRFYHTPMNRLKDSLRNGGPLTERETERQRQLMIEAARHLPELPQPANAPRVALHLLTGKRFLYQAAFCLHSFARHSGAAIEAHVYDDGSFDEDLLSELARLGPGVVFHPMAETSAKLDALLPESRFPVLRERWRNYPNIRKLTDPHLGSTGWKLVIDSDLLFFRRPDFLLAWCAAPDRPLHAVDCAESYGYSRSLLEKLAGAPIPPLVNVGLCGLRSELLDWNELEAWCAELIAREKTSYYLEQALVAMLVARTQPCAIAPAGDYLTKPDRAEGMQPRAVMHHYVAESKRWYYRHGWREAQRALKP</sequence>
<name>A0A4Q1CC51_9BACT</name>
<keyword evidence="2" id="KW-1185">Reference proteome</keyword>
<dbReference type="GO" id="GO:0016740">
    <property type="term" value="F:transferase activity"/>
    <property type="evidence" value="ECO:0007669"/>
    <property type="project" value="UniProtKB-KW"/>
</dbReference>
<dbReference type="AlphaFoldDB" id="A0A4Q1CC51"/>
<reference evidence="1 2" key="1">
    <citation type="submission" date="2019-01" db="EMBL/GenBank/DDBJ databases">
        <title>Lacunisphaera sp. strain TWA-58.</title>
        <authorList>
            <person name="Chen W.-M."/>
        </authorList>
    </citation>
    <scope>NUCLEOTIDE SEQUENCE [LARGE SCALE GENOMIC DNA]</scope>
    <source>
        <strain evidence="1 2">TWA-58</strain>
    </source>
</reference>
<dbReference type="Proteomes" id="UP000290218">
    <property type="component" value="Unassembled WGS sequence"/>
</dbReference>
<accession>A0A4Q1CC51</accession>
<dbReference type="InterPro" id="IPR029044">
    <property type="entry name" value="Nucleotide-diphossugar_trans"/>
</dbReference>
<protein>
    <submittedName>
        <fullName evidence="1">Glycosyl transferase</fullName>
    </submittedName>
</protein>
<dbReference type="RefSeq" id="WP_129047889.1">
    <property type="nucleotide sequence ID" value="NZ_SDHX01000001.1"/>
</dbReference>
<evidence type="ECO:0000313" key="2">
    <source>
        <dbReference type="Proteomes" id="UP000290218"/>
    </source>
</evidence>
<evidence type="ECO:0000313" key="1">
    <source>
        <dbReference type="EMBL" id="RXK56521.1"/>
    </source>
</evidence>
<gene>
    <name evidence="1" type="ORF">ESB00_11830</name>
</gene>
<comment type="caution">
    <text evidence="1">The sequence shown here is derived from an EMBL/GenBank/DDBJ whole genome shotgun (WGS) entry which is preliminary data.</text>
</comment>
<keyword evidence="1" id="KW-0808">Transferase</keyword>
<proteinExistence type="predicted"/>
<dbReference type="SUPFAM" id="SSF53448">
    <property type="entry name" value="Nucleotide-diphospho-sugar transferases"/>
    <property type="match status" value="1"/>
</dbReference>
<dbReference type="OrthoDB" id="183656at2"/>